<organism evidence="1 2">
    <name type="scientific">Streblomastix strix</name>
    <dbReference type="NCBI Taxonomy" id="222440"/>
    <lineage>
        <taxon>Eukaryota</taxon>
        <taxon>Metamonada</taxon>
        <taxon>Preaxostyla</taxon>
        <taxon>Oxymonadida</taxon>
        <taxon>Streblomastigidae</taxon>
        <taxon>Streblomastix</taxon>
    </lineage>
</organism>
<dbReference type="InterPro" id="IPR036859">
    <property type="entry name" value="CAP-Gly_dom_sf"/>
</dbReference>
<gene>
    <name evidence="1" type="ORF">EZS28_037440</name>
</gene>
<dbReference type="Gene3D" id="2.30.30.190">
    <property type="entry name" value="CAP Gly-rich-like domain"/>
    <property type="match status" value="1"/>
</dbReference>
<dbReference type="AlphaFoldDB" id="A0A5J4UAU7"/>
<dbReference type="EMBL" id="SNRW01018755">
    <property type="protein sequence ID" value="KAA6367032.1"/>
    <property type="molecule type" value="Genomic_DNA"/>
</dbReference>
<accession>A0A5J4UAU7</accession>
<evidence type="ECO:0000313" key="1">
    <source>
        <dbReference type="EMBL" id="KAA6367032.1"/>
    </source>
</evidence>
<comment type="caution">
    <text evidence="1">The sequence shown here is derived from an EMBL/GenBank/DDBJ whole genome shotgun (WGS) entry which is preliminary data.</text>
</comment>
<protein>
    <submittedName>
        <fullName evidence="1">Uncharacterized protein</fullName>
    </submittedName>
</protein>
<dbReference type="OrthoDB" id="2130750at2759"/>
<reference evidence="1 2" key="1">
    <citation type="submission" date="2019-03" db="EMBL/GenBank/DDBJ databases">
        <title>Single cell metagenomics reveals metabolic interactions within the superorganism composed of flagellate Streblomastix strix and complex community of Bacteroidetes bacteria on its surface.</title>
        <authorList>
            <person name="Treitli S.C."/>
            <person name="Kolisko M."/>
            <person name="Husnik F."/>
            <person name="Keeling P."/>
            <person name="Hampl V."/>
        </authorList>
    </citation>
    <scope>NUCLEOTIDE SEQUENCE [LARGE SCALE GENOMIC DNA]</scope>
    <source>
        <strain evidence="1">ST1C</strain>
    </source>
</reference>
<name>A0A5J4UAU7_9EUKA</name>
<proteinExistence type="predicted"/>
<dbReference type="Proteomes" id="UP000324800">
    <property type="component" value="Unassembled WGS sequence"/>
</dbReference>
<sequence>GEVICNNTEAYAGKQLFTCEDNYGIFVQSDKVKIGNFPERNDWEDKEE</sequence>
<feature type="non-terminal residue" evidence="1">
    <location>
        <position position="1"/>
    </location>
</feature>
<evidence type="ECO:0000313" key="2">
    <source>
        <dbReference type="Proteomes" id="UP000324800"/>
    </source>
</evidence>
<dbReference type="SUPFAM" id="SSF74924">
    <property type="entry name" value="Cap-Gly domain"/>
    <property type="match status" value="1"/>
</dbReference>